<feature type="compositionally biased region" description="Polar residues" evidence="1">
    <location>
        <begin position="125"/>
        <end position="137"/>
    </location>
</feature>
<evidence type="ECO:0000256" key="1">
    <source>
        <dbReference type="SAM" id="MobiDB-lite"/>
    </source>
</evidence>
<feature type="region of interest" description="Disordered" evidence="1">
    <location>
        <begin position="105"/>
        <end position="143"/>
    </location>
</feature>
<keyword evidence="2" id="KW-0472">Membrane</keyword>
<evidence type="ECO:0000313" key="3">
    <source>
        <dbReference type="EMBL" id="RZU74849.1"/>
    </source>
</evidence>
<keyword evidence="2" id="KW-0812">Transmembrane</keyword>
<proteinExistence type="predicted"/>
<organism evidence="3 4">
    <name type="scientific">Micromonospora kangleipakensis</name>
    <dbReference type="NCBI Taxonomy" id="1077942"/>
    <lineage>
        <taxon>Bacteria</taxon>
        <taxon>Bacillati</taxon>
        <taxon>Actinomycetota</taxon>
        <taxon>Actinomycetes</taxon>
        <taxon>Micromonosporales</taxon>
        <taxon>Micromonosporaceae</taxon>
        <taxon>Micromonospora</taxon>
    </lineage>
</organism>
<evidence type="ECO:0000313" key="4">
    <source>
        <dbReference type="Proteomes" id="UP000294114"/>
    </source>
</evidence>
<comment type="caution">
    <text evidence="3">The sequence shown here is derived from an EMBL/GenBank/DDBJ whole genome shotgun (WGS) entry which is preliminary data.</text>
</comment>
<dbReference type="EMBL" id="SHLD01000001">
    <property type="protein sequence ID" value="RZU74849.1"/>
    <property type="molecule type" value="Genomic_DNA"/>
</dbReference>
<dbReference type="RefSeq" id="WP_130334414.1">
    <property type="nucleotide sequence ID" value="NZ_SHLD01000001.1"/>
</dbReference>
<keyword evidence="4" id="KW-1185">Reference proteome</keyword>
<feature type="transmembrane region" description="Helical" evidence="2">
    <location>
        <begin position="26"/>
        <end position="47"/>
    </location>
</feature>
<evidence type="ECO:0000256" key="2">
    <source>
        <dbReference type="SAM" id="Phobius"/>
    </source>
</evidence>
<reference evidence="3 4" key="1">
    <citation type="submission" date="2019-02" db="EMBL/GenBank/DDBJ databases">
        <title>Sequencing the genomes of 1000 actinobacteria strains.</title>
        <authorList>
            <person name="Klenk H.-P."/>
        </authorList>
    </citation>
    <scope>NUCLEOTIDE SEQUENCE [LARGE SCALE GENOMIC DNA]</scope>
    <source>
        <strain evidence="3 4">DSM 45612</strain>
    </source>
</reference>
<name>A0A4Q8BCQ4_9ACTN</name>
<dbReference type="OrthoDB" id="5196070at2"/>
<accession>A0A4Q8BCQ4</accession>
<protein>
    <submittedName>
        <fullName evidence="3">Uncharacterized protein</fullName>
    </submittedName>
</protein>
<gene>
    <name evidence="3" type="ORF">EV384_3331</name>
</gene>
<feature type="compositionally biased region" description="Pro residues" evidence="1">
    <location>
        <begin position="107"/>
        <end position="120"/>
    </location>
</feature>
<sequence>MLVWGTGVHVADLIAGGTDPYPWAPAWLAAYLVSLTVADPVAAALLLARRRIGMDLTCLILVTDAAANGWALYGLHGGDGAARTGHAAVTAIALGSLVARRALRPLLGPPAPDPPGPACQPPATEGSTCTSAPSPTGVSRPPT</sequence>
<dbReference type="Proteomes" id="UP000294114">
    <property type="component" value="Unassembled WGS sequence"/>
</dbReference>
<keyword evidence="2" id="KW-1133">Transmembrane helix</keyword>
<dbReference type="AlphaFoldDB" id="A0A4Q8BCQ4"/>